<dbReference type="Pfam" id="PF01602">
    <property type="entry name" value="Adaptin_N"/>
    <property type="match status" value="1"/>
</dbReference>
<protein>
    <recommendedName>
        <fullName evidence="8">AP-3 complex subunit delta domain-containing protein</fullName>
    </recommendedName>
</protein>
<keyword evidence="3" id="KW-0813">Transport</keyword>
<feature type="compositionally biased region" description="Basic residues" evidence="7">
    <location>
        <begin position="771"/>
        <end position="782"/>
    </location>
</feature>
<dbReference type="Pfam" id="PF06375">
    <property type="entry name" value="AP3D1"/>
    <property type="match status" value="1"/>
</dbReference>
<comment type="similarity">
    <text evidence="2">Belongs to the adaptor complexes large subunit family.</text>
</comment>
<evidence type="ECO:0000256" key="3">
    <source>
        <dbReference type="ARBA" id="ARBA00022448"/>
    </source>
</evidence>
<dbReference type="GO" id="GO:0006896">
    <property type="term" value="P:Golgi to vacuole transport"/>
    <property type="evidence" value="ECO:0007669"/>
    <property type="project" value="TreeGrafter"/>
</dbReference>
<dbReference type="SUPFAM" id="SSF48371">
    <property type="entry name" value="ARM repeat"/>
    <property type="match status" value="1"/>
</dbReference>
<feature type="region of interest" description="Disordered" evidence="7">
    <location>
        <begin position="766"/>
        <end position="994"/>
    </location>
</feature>
<dbReference type="GO" id="GO:0030123">
    <property type="term" value="C:AP-3 adaptor complex"/>
    <property type="evidence" value="ECO:0007669"/>
    <property type="project" value="InterPro"/>
</dbReference>
<dbReference type="GO" id="GO:0098943">
    <property type="term" value="P:neurotransmitter receptor transport, postsynaptic endosome to lysosome"/>
    <property type="evidence" value="ECO:0007669"/>
    <property type="project" value="TreeGrafter"/>
</dbReference>
<dbReference type="InterPro" id="IPR017105">
    <property type="entry name" value="AP3_complex_dsu"/>
</dbReference>
<name>A0A7R9GT70_TIMPO</name>
<dbReference type="GO" id="GO:0043195">
    <property type="term" value="C:terminal bouton"/>
    <property type="evidence" value="ECO:0007669"/>
    <property type="project" value="TreeGrafter"/>
</dbReference>
<proteinExistence type="inferred from homology"/>
<dbReference type="GO" id="GO:0006623">
    <property type="term" value="P:protein targeting to vacuole"/>
    <property type="evidence" value="ECO:0007669"/>
    <property type="project" value="TreeGrafter"/>
</dbReference>
<keyword evidence="5" id="KW-0653">Protein transport</keyword>
<evidence type="ECO:0000256" key="2">
    <source>
        <dbReference type="ARBA" id="ARBA00006613"/>
    </source>
</evidence>
<evidence type="ECO:0000256" key="1">
    <source>
        <dbReference type="ARBA" id="ARBA00004308"/>
    </source>
</evidence>
<dbReference type="AlphaFoldDB" id="A0A7R9GT70"/>
<dbReference type="InterPro" id="IPR010474">
    <property type="entry name" value="AP3D_dom_metazoa"/>
</dbReference>
<feature type="compositionally biased region" description="Basic residues" evidence="7">
    <location>
        <begin position="867"/>
        <end position="876"/>
    </location>
</feature>
<evidence type="ECO:0000256" key="6">
    <source>
        <dbReference type="ARBA" id="ARBA00023136"/>
    </source>
</evidence>
<dbReference type="GO" id="GO:0016182">
    <property type="term" value="P:synaptic vesicle budding from endosome"/>
    <property type="evidence" value="ECO:0007669"/>
    <property type="project" value="TreeGrafter"/>
</dbReference>
<accession>A0A7R9GT70</accession>
<gene>
    <name evidence="9" type="ORF">TPSB3V08_LOCUS943</name>
</gene>
<dbReference type="FunFam" id="1.25.10.10:FF:001926">
    <property type="entry name" value="Uncharacterized protein"/>
    <property type="match status" value="1"/>
</dbReference>
<dbReference type="GO" id="GO:1904115">
    <property type="term" value="C:axon cytoplasm"/>
    <property type="evidence" value="ECO:0007669"/>
    <property type="project" value="GOC"/>
</dbReference>
<dbReference type="InterPro" id="IPR058898">
    <property type="entry name" value="Mu_AP3"/>
</dbReference>
<evidence type="ECO:0000256" key="4">
    <source>
        <dbReference type="ARBA" id="ARBA00022737"/>
    </source>
</evidence>
<dbReference type="InterPro" id="IPR016024">
    <property type="entry name" value="ARM-type_fold"/>
</dbReference>
<dbReference type="Pfam" id="PF26171">
    <property type="entry name" value="Mu_AP3"/>
    <property type="match status" value="1"/>
</dbReference>
<dbReference type="EMBL" id="OD000325">
    <property type="protein sequence ID" value="CAD7397033.1"/>
    <property type="molecule type" value="Genomic_DNA"/>
</dbReference>
<evidence type="ECO:0000256" key="5">
    <source>
        <dbReference type="ARBA" id="ARBA00022927"/>
    </source>
</evidence>
<dbReference type="Gene3D" id="1.25.10.10">
    <property type="entry name" value="Leucine-rich Repeat Variant"/>
    <property type="match status" value="2"/>
</dbReference>
<dbReference type="InterPro" id="IPR011989">
    <property type="entry name" value="ARM-like"/>
</dbReference>
<dbReference type="PANTHER" id="PTHR22781:SF12">
    <property type="entry name" value="AP-3 COMPLEX SUBUNIT DELTA-1"/>
    <property type="match status" value="1"/>
</dbReference>
<feature type="compositionally biased region" description="Basic and acidic residues" evidence="7">
    <location>
        <begin position="820"/>
        <end position="847"/>
    </location>
</feature>
<organism evidence="9">
    <name type="scientific">Timema poppense</name>
    <name type="common">Walking stick</name>
    <dbReference type="NCBI Taxonomy" id="170557"/>
    <lineage>
        <taxon>Eukaryota</taxon>
        <taxon>Metazoa</taxon>
        <taxon>Ecdysozoa</taxon>
        <taxon>Arthropoda</taxon>
        <taxon>Hexapoda</taxon>
        <taxon>Insecta</taxon>
        <taxon>Pterygota</taxon>
        <taxon>Neoptera</taxon>
        <taxon>Polyneoptera</taxon>
        <taxon>Phasmatodea</taxon>
        <taxon>Timematodea</taxon>
        <taxon>Timematoidea</taxon>
        <taxon>Timematidae</taxon>
        <taxon>Timema</taxon>
    </lineage>
</organism>
<sequence>MALRKVKGNLERMFDKNLTDLVRGIRNNKDNEAKYIAQCIEEIKQELRQDNIAVKSNAVAKLTYLQMLGYDISWAGFNIIEVMSSSKFTYKRIGYLASSQCFHTDTELLMLTTNMIRKDLNSQNQYDAGLALSGLSCFISPDLARDLANDIMTLCVCLKVGYYLIPQLTSTKPYLRKKAVLMMYKVFLRFPEALRPAFPRLKEKLEDPDSGVQSAAVNVSKEKGRKPIGRPRTRWMDQVQKDMEARGVDWRLMAEGEVCKYRQEWKRMCQTTHRGRNFGALTPLEPRLGKKLIEPLTNLIHSTSAMSLLYECINTVIAVKYLGLLAMSKILKTHPKSVQAHKDLIMQCLDDKDESIRLRALDLLYGMVSKKNLMEIVKKLMVHMDKAEGTTYRDELLSKIIQICSQNNYQYITNFEWCVHHMEYHLSFPIMYVSVLVELTRMEGSQHGCLVATQMLDVAIRVQAIRQFAVQQMALLLDNAHFLTSGSAQRSTMSEVLYAAAWICGEFSEHLSDPQATLEAMLRGRVFTLPGHIQAVYVQNILKLFANILSTAEDQEDTDIINKLCEVVAECLPQFVSSADLEVQERASSALQLVRFLQKQTNKGDLGLAQEMAVLFVGELNPVAPKAQRKVQVPEGLDLDMWINDPPSESSEDEDQKISVGANDIFVKSDKDSYYNSNNHKKTELTEEEMEILREARKQERANNPHYLKSYQHSNNKTNSLMSNSHSLDDYAEIPVAEIELPVSLQIPGKAMKGLASSDKYYNLDLQSEKRQKKKKKRKGKKGGNAMVSSEEEGDTPVHVVNTDIGEMPEGAQLSDGDDHDSRPSDDPHKALDIDLDEPLRDEEKLPVRAHRLADLPPATDLVIKEKTKKHRNKEKKTKDKTKGKSKEHRKHKNKQREQVTPDLKAPADDIDLWLSQDPSDYQQVGSSDYQQVASDGENLSVTRERPSLVGEEASTEQVPRKTKKDKKKTKDKERKVSQKPKEGYEEAAGISTPSKEVITEMSLEGNMSPQSPLANYSRLANDKTLQLMYETRLLPHDTSRIVVSIMLSNQSPSLVKELDFSVSDTSSVKLIREDSDDQYNIKLHFHLTAHSSSEAQFAFMVSDVTFPQKMRGTLTYMVQTSDDMSAHEKLDFWLQLPVSSYMIGRLPHRDTVSDLLSSGQLTDHASLHLEDVMDTDFSRLLSRVCLHCHFTLVEQVDKTASLYSHSIQDHHVCLLVKSGTSSGQLSIEGKSNCQLLLSNLLAEIKQLLSPRETT</sequence>
<feature type="compositionally biased region" description="Polar residues" evidence="7">
    <location>
        <begin position="917"/>
        <end position="942"/>
    </location>
</feature>
<dbReference type="GO" id="GO:0048490">
    <property type="term" value="P:anterograde synaptic vesicle transport"/>
    <property type="evidence" value="ECO:0007669"/>
    <property type="project" value="TreeGrafter"/>
</dbReference>
<dbReference type="InterPro" id="IPR002553">
    <property type="entry name" value="Clathrin/coatomer_adapt-like_N"/>
</dbReference>
<comment type="subcellular location">
    <subcellularLocation>
        <location evidence="1">Endomembrane system</location>
    </subcellularLocation>
</comment>
<evidence type="ECO:0000259" key="8">
    <source>
        <dbReference type="SMART" id="SM01354"/>
    </source>
</evidence>
<dbReference type="GO" id="GO:0098830">
    <property type="term" value="C:presynaptic endosome"/>
    <property type="evidence" value="ECO:0007669"/>
    <property type="project" value="TreeGrafter"/>
</dbReference>
<feature type="compositionally biased region" description="Basic and acidic residues" evidence="7">
    <location>
        <begin position="969"/>
        <end position="985"/>
    </location>
</feature>
<evidence type="ECO:0000256" key="7">
    <source>
        <dbReference type="SAM" id="MobiDB-lite"/>
    </source>
</evidence>
<reference evidence="9" key="1">
    <citation type="submission" date="2020-11" db="EMBL/GenBank/DDBJ databases">
        <authorList>
            <person name="Tran Van P."/>
        </authorList>
    </citation>
    <scope>NUCLEOTIDE SEQUENCE</scope>
</reference>
<dbReference type="GO" id="GO:0010008">
    <property type="term" value="C:endosome membrane"/>
    <property type="evidence" value="ECO:0007669"/>
    <property type="project" value="TreeGrafter"/>
</dbReference>
<keyword evidence="4" id="KW-0677">Repeat</keyword>
<dbReference type="SMART" id="SM01354">
    <property type="entry name" value="BLVR"/>
    <property type="match status" value="1"/>
</dbReference>
<feature type="compositionally biased region" description="Basic residues" evidence="7">
    <location>
        <begin position="886"/>
        <end position="895"/>
    </location>
</feature>
<dbReference type="GO" id="GO:0048499">
    <property type="term" value="P:synaptic vesicle membrane organization"/>
    <property type="evidence" value="ECO:0007669"/>
    <property type="project" value="TreeGrafter"/>
</dbReference>
<feature type="domain" description="AP-3 complex subunit delta" evidence="8">
    <location>
        <begin position="685"/>
        <end position="837"/>
    </location>
</feature>
<keyword evidence="6" id="KW-0472">Membrane</keyword>
<dbReference type="PANTHER" id="PTHR22781">
    <property type="entry name" value="DELTA ADAPTIN-RELATED"/>
    <property type="match status" value="1"/>
</dbReference>
<evidence type="ECO:0000313" key="9">
    <source>
        <dbReference type="EMBL" id="CAD7397033.1"/>
    </source>
</evidence>